<dbReference type="SUPFAM" id="SSF52266">
    <property type="entry name" value="SGNH hydrolase"/>
    <property type="match status" value="1"/>
</dbReference>
<protein>
    <submittedName>
        <fullName evidence="2">Uncharacterized protein</fullName>
    </submittedName>
</protein>
<proteinExistence type="predicted"/>
<accession>A0A5C6N269</accession>
<comment type="caution">
    <text evidence="2">The sequence shown here is derived from an EMBL/GenBank/DDBJ whole genome shotgun (WGS) entry which is preliminary data.</text>
</comment>
<evidence type="ECO:0000313" key="3">
    <source>
        <dbReference type="Proteomes" id="UP000324091"/>
    </source>
</evidence>
<feature type="compositionally biased region" description="Polar residues" evidence="1">
    <location>
        <begin position="70"/>
        <end position="85"/>
    </location>
</feature>
<organism evidence="2 3">
    <name type="scientific">Takifugu flavidus</name>
    <name type="common">sansaifugu</name>
    <dbReference type="NCBI Taxonomy" id="433684"/>
    <lineage>
        <taxon>Eukaryota</taxon>
        <taxon>Metazoa</taxon>
        <taxon>Chordata</taxon>
        <taxon>Craniata</taxon>
        <taxon>Vertebrata</taxon>
        <taxon>Euteleostomi</taxon>
        <taxon>Actinopterygii</taxon>
        <taxon>Neopterygii</taxon>
        <taxon>Teleostei</taxon>
        <taxon>Neoteleostei</taxon>
        <taxon>Acanthomorphata</taxon>
        <taxon>Eupercaria</taxon>
        <taxon>Tetraodontiformes</taxon>
        <taxon>Tetradontoidea</taxon>
        <taxon>Tetraodontidae</taxon>
        <taxon>Takifugu</taxon>
    </lineage>
</organism>
<feature type="compositionally biased region" description="Low complexity" evidence="1">
    <location>
        <begin position="86"/>
        <end position="100"/>
    </location>
</feature>
<keyword evidence="3" id="KW-1185">Reference proteome</keyword>
<dbReference type="Proteomes" id="UP000324091">
    <property type="component" value="Chromosome 5"/>
</dbReference>
<dbReference type="EMBL" id="RHFK02000018">
    <property type="protein sequence ID" value="TWW61316.1"/>
    <property type="molecule type" value="Genomic_DNA"/>
</dbReference>
<feature type="compositionally biased region" description="Polar residues" evidence="1">
    <location>
        <begin position="39"/>
        <end position="58"/>
    </location>
</feature>
<sequence>MDPPLIQKPTTHTTNQDPSQPTNTPLRTSLQLFNPIHVNPNNQASHLGTPPTQRTESPYFTYPPMDPPGTQLSGVTNTQDIISITPSPHSNDSSHSPGNSVPSFTQGPPAEIHRDLIQLSIPSQYNLQGAKMMSSLPPPTLELSQDTTSLTNTTYGPNHHIARPNRKVQDWSFKGRRPILILGDSNIKRIPGHTNPNIQLDSYPGANTYHFLKICEKTLPNPNTKIVIFSIGINNRDQDPRKTTIKQLKLLVRTAKSTFPNADIYFPILNYSTQLTQEQQNNLEFINNTMASYCPTLPAIPRHLHNGKGQHPLDPGYGRKDF</sequence>
<dbReference type="InterPro" id="IPR036514">
    <property type="entry name" value="SGNH_hydro_sf"/>
</dbReference>
<dbReference type="AlphaFoldDB" id="A0A5C6N269"/>
<feature type="compositionally biased region" description="Polar residues" evidence="1">
    <location>
        <begin position="8"/>
        <end position="32"/>
    </location>
</feature>
<evidence type="ECO:0000256" key="1">
    <source>
        <dbReference type="SAM" id="MobiDB-lite"/>
    </source>
</evidence>
<evidence type="ECO:0000313" key="2">
    <source>
        <dbReference type="EMBL" id="TWW61316.1"/>
    </source>
</evidence>
<feature type="region of interest" description="Disordered" evidence="1">
    <location>
        <begin position="1"/>
        <end position="109"/>
    </location>
</feature>
<gene>
    <name evidence="2" type="ORF">D4764_05G0014060</name>
</gene>
<reference evidence="2 3" key="1">
    <citation type="submission" date="2019-04" db="EMBL/GenBank/DDBJ databases">
        <title>Chromosome genome assembly for Takifugu flavidus.</title>
        <authorList>
            <person name="Xiao S."/>
        </authorList>
    </citation>
    <scope>NUCLEOTIDE SEQUENCE [LARGE SCALE GENOMIC DNA]</scope>
    <source>
        <strain evidence="2">HTHZ2018</strain>
        <tissue evidence="2">Muscle</tissue>
    </source>
</reference>
<dbReference type="Gene3D" id="3.40.50.1110">
    <property type="entry name" value="SGNH hydrolase"/>
    <property type="match status" value="1"/>
</dbReference>
<name>A0A5C6N269_9TELE</name>